<gene>
    <name evidence="8" type="ORF">TIFTF001_044883</name>
</gene>
<feature type="domain" description="Serine-threonine/tyrosine-protein kinase catalytic" evidence="6">
    <location>
        <begin position="13"/>
        <end position="93"/>
    </location>
</feature>
<feature type="domain" description="S-locus receptor kinase C-terminal" evidence="7">
    <location>
        <begin position="102"/>
        <end position="146"/>
    </location>
</feature>
<proteinExistence type="predicted"/>
<dbReference type="GO" id="GO:0005524">
    <property type="term" value="F:ATP binding"/>
    <property type="evidence" value="ECO:0007669"/>
    <property type="project" value="UniProtKB-KW"/>
</dbReference>
<dbReference type="Proteomes" id="UP001187192">
    <property type="component" value="Unassembled WGS sequence"/>
</dbReference>
<evidence type="ECO:0000256" key="4">
    <source>
        <dbReference type="ARBA" id="ARBA00022777"/>
    </source>
</evidence>
<keyword evidence="2" id="KW-0808">Transferase</keyword>
<dbReference type="Pfam" id="PF11883">
    <property type="entry name" value="DUF3403"/>
    <property type="match status" value="1"/>
</dbReference>
<dbReference type="InterPro" id="IPR001245">
    <property type="entry name" value="Ser-Thr/Tyr_kinase_cat_dom"/>
</dbReference>
<dbReference type="PANTHER" id="PTHR27002">
    <property type="entry name" value="RECEPTOR-LIKE SERINE/THREONINE-PROTEIN KINASE SD1-8"/>
    <property type="match status" value="1"/>
</dbReference>
<keyword evidence="1" id="KW-0723">Serine/threonine-protein kinase</keyword>
<reference evidence="8" key="1">
    <citation type="submission" date="2023-07" db="EMBL/GenBank/DDBJ databases">
        <title>draft genome sequence of fig (Ficus carica).</title>
        <authorList>
            <person name="Takahashi T."/>
            <person name="Nishimura K."/>
        </authorList>
    </citation>
    <scope>NUCLEOTIDE SEQUENCE</scope>
</reference>
<dbReference type="InterPro" id="IPR021820">
    <property type="entry name" value="S-locus_recpt_kinase_C"/>
</dbReference>
<evidence type="ECO:0000313" key="9">
    <source>
        <dbReference type="Proteomes" id="UP001187192"/>
    </source>
</evidence>
<dbReference type="Pfam" id="PF07714">
    <property type="entry name" value="PK_Tyr_Ser-Thr"/>
    <property type="match status" value="1"/>
</dbReference>
<dbReference type="PANTHER" id="PTHR27002:SF214">
    <property type="entry name" value="RECEPTOR-LIKE SERINE_THREONINE-PROTEIN KINASE"/>
    <property type="match status" value="1"/>
</dbReference>
<organism evidence="8 9">
    <name type="scientific">Ficus carica</name>
    <name type="common">Common fig</name>
    <dbReference type="NCBI Taxonomy" id="3494"/>
    <lineage>
        <taxon>Eukaryota</taxon>
        <taxon>Viridiplantae</taxon>
        <taxon>Streptophyta</taxon>
        <taxon>Embryophyta</taxon>
        <taxon>Tracheophyta</taxon>
        <taxon>Spermatophyta</taxon>
        <taxon>Magnoliopsida</taxon>
        <taxon>eudicotyledons</taxon>
        <taxon>Gunneridae</taxon>
        <taxon>Pentapetalae</taxon>
        <taxon>rosids</taxon>
        <taxon>fabids</taxon>
        <taxon>Rosales</taxon>
        <taxon>Moraceae</taxon>
        <taxon>Ficeae</taxon>
        <taxon>Ficus</taxon>
    </lineage>
</organism>
<keyword evidence="9" id="KW-1185">Reference proteome</keyword>
<keyword evidence="3" id="KW-0547">Nucleotide-binding</keyword>
<keyword evidence="4" id="KW-0418">Kinase</keyword>
<dbReference type="Gene3D" id="1.10.510.10">
    <property type="entry name" value="Transferase(Phosphotransferase) domain 1"/>
    <property type="match status" value="1"/>
</dbReference>
<dbReference type="GO" id="GO:0004674">
    <property type="term" value="F:protein serine/threonine kinase activity"/>
    <property type="evidence" value="ECO:0007669"/>
    <property type="project" value="UniProtKB-KW"/>
</dbReference>
<sequence length="146" mass="16273">MLVSYDKHYASCSGYMSPEYAIDGKFSIKSDVFSFDVVLLETAWLLWNEGKALNLMDVCLKDSYVESQVLRCIQVGLLCVQKFPNDRPTTSSVVFLLENDGAVLSEPKQPGFFMERSSSDEGSSTSIIDQDSLSENVVTITMPYGR</sequence>
<evidence type="ECO:0000256" key="5">
    <source>
        <dbReference type="ARBA" id="ARBA00022840"/>
    </source>
</evidence>
<accession>A0AA87ZJ19</accession>
<dbReference type="SUPFAM" id="SSF56112">
    <property type="entry name" value="Protein kinase-like (PK-like)"/>
    <property type="match status" value="1"/>
</dbReference>
<evidence type="ECO:0000259" key="7">
    <source>
        <dbReference type="Pfam" id="PF11883"/>
    </source>
</evidence>
<dbReference type="AlphaFoldDB" id="A0AA87ZJ19"/>
<comment type="caution">
    <text evidence="8">The sequence shown here is derived from an EMBL/GenBank/DDBJ whole genome shotgun (WGS) entry which is preliminary data.</text>
</comment>
<dbReference type="InterPro" id="IPR011009">
    <property type="entry name" value="Kinase-like_dom_sf"/>
</dbReference>
<dbReference type="GO" id="GO:0005886">
    <property type="term" value="C:plasma membrane"/>
    <property type="evidence" value="ECO:0007669"/>
    <property type="project" value="TreeGrafter"/>
</dbReference>
<protein>
    <submittedName>
        <fullName evidence="8">Uncharacterized protein</fullName>
    </submittedName>
</protein>
<keyword evidence="5" id="KW-0067">ATP-binding</keyword>
<evidence type="ECO:0000256" key="2">
    <source>
        <dbReference type="ARBA" id="ARBA00022679"/>
    </source>
</evidence>
<evidence type="ECO:0000313" key="8">
    <source>
        <dbReference type="EMBL" id="GMN34234.1"/>
    </source>
</evidence>
<evidence type="ECO:0000259" key="6">
    <source>
        <dbReference type="Pfam" id="PF07714"/>
    </source>
</evidence>
<evidence type="ECO:0000256" key="1">
    <source>
        <dbReference type="ARBA" id="ARBA00022527"/>
    </source>
</evidence>
<dbReference type="EMBL" id="BTGU01003577">
    <property type="protein sequence ID" value="GMN34234.1"/>
    <property type="molecule type" value="Genomic_DNA"/>
</dbReference>
<name>A0AA87ZJ19_FICCA</name>
<evidence type="ECO:0000256" key="3">
    <source>
        <dbReference type="ARBA" id="ARBA00022741"/>
    </source>
</evidence>